<keyword evidence="5" id="KW-0325">Glycoprotein</keyword>
<accession>A0A9J7NCR7</accession>
<proteinExistence type="predicted"/>
<dbReference type="OrthoDB" id="6159398at2759"/>
<evidence type="ECO:0000256" key="1">
    <source>
        <dbReference type="ARBA" id="ARBA00004479"/>
    </source>
</evidence>
<dbReference type="InterPro" id="IPR051275">
    <property type="entry name" value="Cell_adhesion_signaling"/>
</dbReference>
<dbReference type="SMART" id="SM00409">
    <property type="entry name" value="IG"/>
    <property type="match status" value="3"/>
</dbReference>
<evidence type="ECO:0000256" key="2">
    <source>
        <dbReference type="ARBA" id="ARBA00022443"/>
    </source>
</evidence>
<dbReference type="CDD" id="cd00096">
    <property type="entry name" value="Ig"/>
    <property type="match status" value="1"/>
</dbReference>
<dbReference type="KEGG" id="bfo:118431389"/>
<evidence type="ECO:0000259" key="10">
    <source>
        <dbReference type="PROSITE" id="PS50002"/>
    </source>
</evidence>
<feature type="compositionally biased region" description="Polar residues" evidence="8">
    <location>
        <begin position="664"/>
        <end position="690"/>
    </location>
</feature>
<reference evidence="13" key="2">
    <citation type="submission" date="2025-08" db="UniProtKB">
        <authorList>
            <consortium name="RefSeq"/>
        </authorList>
    </citation>
    <scope>IDENTIFICATION</scope>
    <source>
        <strain evidence="13">S238N-H82</strain>
        <tissue evidence="13">Testes</tissue>
    </source>
</reference>
<organism evidence="12 13">
    <name type="scientific">Branchiostoma floridae</name>
    <name type="common">Florida lancelet</name>
    <name type="synonym">Amphioxus</name>
    <dbReference type="NCBI Taxonomy" id="7739"/>
    <lineage>
        <taxon>Eukaryota</taxon>
        <taxon>Metazoa</taxon>
        <taxon>Chordata</taxon>
        <taxon>Cephalochordata</taxon>
        <taxon>Leptocardii</taxon>
        <taxon>Amphioxiformes</taxon>
        <taxon>Branchiostomatidae</taxon>
        <taxon>Branchiostoma</taxon>
    </lineage>
</organism>
<dbReference type="InterPro" id="IPR003598">
    <property type="entry name" value="Ig_sub2"/>
</dbReference>
<dbReference type="PRINTS" id="PR00452">
    <property type="entry name" value="SH3DOMAIN"/>
</dbReference>
<dbReference type="InterPro" id="IPR036028">
    <property type="entry name" value="SH3-like_dom_sf"/>
</dbReference>
<feature type="domain" description="SH3" evidence="10">
    <location>
        <begin position="430"/>
        <end position="489"/>
    </location>
</feature>
<dbReference type="InterPro" id="IPR036179">
    <property type="entry name" value="Ig-like_dom_sf"/>
</dbReference>
<evidence type="ECO:0000313" key="13">
    <source>
        <dbReference type="RefSeq" id="XP_035698465.1"/>
    </source>
</evidence>
<dbReference type="Proteomes" id="UP000001554">
    <property type="component" value="Chromosome 15"/>
</dbReference>
<keyword evidence="9" id="KW-0812">Transmembrane</keyword>
<evidence type="ECO:0000256" key="6">
    <source>
        <dbReference type="ARBA" id="ARBA00023319"/>
    </source>
</evidence>
<feature type="transmembrane region" description="Helical" evidence="9">
    <location>
        <begin position="353"/>
        <end position="377"/>
    </location>
</feature>
<dbReference type="PANTHER" id="PTHR11640:SF164">
    <property type="entry name" value="MAM DOMAIN-CONTAINING GLYCOSYLPHOSPHATIDYLINOSITOL ANCHOR PROTEIN 1"/>
    <property type="match status" value="1"/>
</dbReference>
<comment type="subcellular location">
    <subcellularLocation>
        <location evidence="1">Membrane</location>
        <topology evidence="1">Single-pass type I membrane protein</topology>
    </subcellularLocation>
</comment>
<dbReference type="Gene3D" id="2.60.40.10">
    <property type="entry name" value="Immunoglobulins"/>
    <property type="match status" value="3"/>
</dbReference>
<reference evidence="12" key="1">
    <citation type="journal article" date="2020" name="Nat. Ecol. Evol.">
        <title>Deeply conserved synteny resolves early events in vertebrate evolution.</title>
        <authorList>
            <person name="Simakov O."/>
            <person name="Marletaz F."/>
            <person name="Yue J.X."/>
            <person name="O'Connell B."/>
            <person name="Jenkins J."/>
            <person name="Brandt A."/>
            <person name="Calef R."/>
            <person name="Tung C.H."/>
            <person name="Huang T.K."/>
            <person name="Schmutz J."/>
            <person name="Satoh N."/>
            <person name="Yu J.K."/>
            <person name="Putnam N.H."/>
            <person name="Green R.E."/>
            <person name="Rokhsar D.S."/>
        </authorList>
    </citation>
    <scope>NUCLEOTIDE SEQUENCE [LARGE SCALE GENOMIC DNA]</scope>
    <source>
        <strain evidence="12">S238N-H82</strain>
    </source>
</reference>
<feature type="compositionally biased region" description="Basic and acidic residues" evidence="8">
    <location>
        <begin position="637"/>
        <end position="660"/>
    </location>
</feature>
<dbReference type="AlphaFoldDB" id="A0A9J7NCR7"/>
<dbReference type="SUPFAM" id="SSF50044">
    <property type="entry name" value="SH3-domain"/>
    <property type="match status" value="2"/>
</dbReference>
<keyword evidence="4" id="KW-1015">Disulfide bond</keyword>
<dbReference type="InterPro" id="IPR013106">
    <property type="entry name" value="Ig_V-set"/>
</dbReference>
<evidence type="ECO:0000256" key="8">
    <source>
        <dbReference type="SAM" id="MobiDB-lite"/>
    </source>
</evidence>
<feature type="domain" description="Ig-like" evidence="11">
    <location>
        <begin position="246"/>
        <end position="335"/>
    </location>
</feature>
<feature type="domain" description="SH3" evidence="10">
    <location>
        <begin position="520"/>
        <end position="579"/>
    </location>
</feature>
<dbReference type="Pfam" id="PF07653">
    <property type="entry name" value="SH3_2"/>
    <property type="match status" value="1"/>
</dbReference>
<dbReference type="GeneID" id="118431389"/>
<name>A0A9J7NCR7_BRAFL</name>
<dbReference type="Pfam" id="PF14604">
    <property type="entry name" value="SH3_9"/>
    <property type="match status" value="1"/>
</dbReference>
<evidence type="ECO:0000259" key="11">
    <source>
        <dbReference type="PROSITE" id="PS50835"/>
    </source>
</evidence>
<dbReference type="PROSITE" id="PS50002">
    <property type="entry name" value="SH3"/>
    <property type="match status" value="2"/>
</dbReference>
<evidence type="ECO:0000256" key="9">
    <source>
        <dbReference type="SAM" id="Phobius"/>
    </source>
</evidence>
<protein>
    <submittedName>
        <fullName evidence="13">Hemicentin-2-like isoform X1</fullName>
    </submittedName>
</protein>
<dbReference type="Pfam" id="PF07686">
    <property type="entry name" value="V-set"/>
    <property type="match status" value="1"/>
</dbReference>
<dbReference type="CDD" id="cd00174">
    <property type="entry name" value="SH3"/>
    <property type="match status" value="1"/>
</dbReference>
<feature type="compositionally biased region" description="Basic and acidic residues" evidence="8">
    <location>
        <begin position="494"/>
        <end position="505"/>
    </location>
</feature>
<dbReference type="Pfam" id="PF13927">
    <property type="entry name" value="Ig_3"/>
    <property type="match status" value="2"/>
</dbReference>
<keyword evidence="3 9" id="KW-0472">Membrane</keyword>
<gene>
    <name evidence="13" type="primary">LOC118431389</name>
</gene>
<keyword evidence="6" id="KW-0393">Immunoglobulin domain</keyword>
<dbReference type="InterPro" id="IPR003599">
    <property type="entry name" value="Ig_sub"/>
</dbReference>
<feature type="region of interest" description="Disordered" evidence="8">
    <location>
        <begin position="612"/>
        <end position="696"/>
    </location>
</feature>
<dbReference type="InterPro" id="IPR013783">
    <property type="entry name" value="Ig-like_fold"/>
</dbReference>
<dbReference type="PANTHER" id="PTHR11640">
    <property type="entry name" value="NEPHRIN"/>
    <property type="match status" value="1"/>
</dbReference>
<dbReference type="InterPro" id="IPR001452">
    <property type="entry name" value="SH3_domain"/>
</dbReference>
<dbReference type="SUPFAM" id="SSF48726">
    <property type="entry name" value="Immunoglobulin"/>
    <property type="match status" value="3"/>
</dbReference>
<keyword evidence="2 7" id="KW-0728">SH3 domain</keyword>
<evidence type="ECO:0000256" key="5">
    <source>
        <dbReference type="ARBA" id="ARBA00023180"/>
    </source>
</evidence>
<dbReference type="RefSeq" id="XP_035698465.1">
    <property type="nucleotide sequence ID" value="XM_035842572.1"/>
</dbReference>
<dbReference type="SMART" id="SM00326">
    <property type="entry name" value="SH3"/>
    <property type="match status" value="2"/>
</dbReference>
<dbReference type="GO" id="GO:0005911">
    <property type="term" value="C:cell-cell junction"/>
    <property type="evidence" value="ECO:0000318"/>
    <property type="project" value="GO_Central"/>
</dbReference>
<dbReference type="Gene3D" id="2.30.30.40">
    <property type="entry name" value="SH3 Domains"/>
    <property type="match status" value="2"/>
</dbReference>
<evidence type="ECO:0000256" key="4">
    <source>
        <dbReference type="ARBA" id="ARBA00023157"/>
    </source>
</evidence>
<dbReference type="PROSITE" id="PS50835">
    <property type="entry name" value="IG_LIKE"/>
    <property type="match status" value="2"/>
</dbReference>
<dbReference type="InterPro" id="IPR007110">
    <property type="entry name" value="Ig-like_dom"/>
</dbReference>
<feature type="region of interest" description="Disordered" evidence="8">
    <location>
        <begin position="494"/>
        <end position="519"/>
    </location>
</feature>
<keyword evidence="12" id="KW-1185">Reference proteome</keyword>
<keyword evidence="9" id="KW-1133">Transmembrane helix</keyword>
<dbReference type="GO" id="GO:0050839">
    <property type="term" value="F:cell adhesion molecule binding"/>
    <property type="evidence" value="ECO:0000318"/>
    <property type="project" value="GO_Central"/>
</dbReference>
<feature type="domain" description="Ig-like" evidence="11">
    <location>
        <begin position="151"/>
        <end position="242"/>
    </location>
</feature>
<dbReference type="PRINTS" id="PR00499">
    <property type="entry name" value="P67PHOX"/>
</dbReference>
<sequence>MTSAEVRWPVGPEMDPRLNITTVGLALVHILSYVMGNGVNMPTPTKVEGIDGETVILPSRFKSNVTKLIALTWTKAAGHLGRSREPVFMYAPPSANLSLGRLKGRAQLTDNGSLQINPVSLDDEGIYILTTLLDGVGQEETYVELEIHVPPKVTLSQPSRLKLLWNSNLTLNCSIEKAKPEVAAIQWAHDGVDINSSATYTRKDSITGALLLFNGLKKEDSGTYTCRADHVVQQASDSVELEVLYPATIVNISGDQIVHVSETATLWCMAEGNPDPNITWFRMGDDQSSAMALSEARGNGVNLVLRNPQQNDSGEYACMAGNGVGPDDSKFVKFTVREPQRIQDPPFEIPQHFLMIAAGAGGGVLFVFLVFVAALACRGRSKKRVPSNCQLVTINPPLHSSRGSKDIMALKELGSSITSCNPAVTRPERRDRIFARAKSDYTPKEENELQLHVADVVQILSTENNGWYFGYLHGRMGLFPANCVEIIKFDSRKPNKQPIPHDSHIQRHHNNRNRNQQDDNLKRFARALYDYYPQEEGELHLQVDDVIEIVNRDDSGWWYGRTRGKEGLFPANYVEVTSLGGDLEVEPPGQEWNPVFPSCEEVDATTPLMDGHAPAMTDPDQEYGPSESDGSQTYQHHQHEWRIHPDRETSYSGGHSREMVDLTESGSTSDYGGSALNGTDSGKESVQSWAETIKVR</sequence>
<dbReference type="FunFam" id="2.30.30.40:FF:000072">
    <property type="entry name" value="Unconventional Myosin IB"/>
    <property type="match status" value="1"/>
</dbReference>
<evidence type="ECO:0000256" key="7">
    <source>
        <dbReference type="PROSITE-ProRule" id="PRU00192"/>
    </source>
</evidence>
<evidence type="ECO:0000256" key="3">
    <source>
        <dbReference type="ARBA" id="ARBA00023136"/>
    </source>
</evidence>
<dbReference type="SMART" id="SM00408">
    <property type="entry name" value="IGc2"/>
    <property type="match status" value="2"/>
</dbReference>
<evidence type="ECO:0000313" key="12">
    <source>
        <dbReference type="Proteomes" id="UP000001554"/>
    </source>
</evidence>
<dbReference type="GO" id="GO:0098609">
    <property type="term" value="P:cell-cell adhesion"/>
    <property type="evidence" value="ECO:0000318"/>
    <property type="project" value="GO_Central"/>
</dbReference>
<dbReference type="GO" id="GO:0005886">
    <property type="term" value="C:plasma membrane"/>
    <property type="evidence" value="ECO:0000318"/>
    <property type="project" value="GO_Central"/>
</dbReference>